<dbReference type="AlphaFoldDB" id="A0A8J4M132"/>
<reference evidence="4" key="1">
    <citation type="submission" date="2021-04" db="EMBL/GenBank/DDBJ databases">
        <title>Draft genome sequence of Xylanibacillus composti strain K13.</title>
        <authorList>
            <person name="Uke A."/>
            <person name="Chhe C."/>
            <person name="Baramee S."/>
            <person name="Kosugi A."/>
        </authorList>
    </citation>
    <scope>NUCLEOTIDE SEQUENCE</scope>
    <source>
        <strain evidence="4">K13</strain>
    </source>
</reference>
<proteinExistence type="predicted"/>
<organism evidence="4 5">
    <name type="scientific">Xylanibacillus composti</name>
    <dbReference type="NCBI Taxonomy" id="1572762"/>
    <lineage>
        <taxon>Bacteria</taxon>
        <taxon>Bacillati</taxon>
        <taxon>Bacillota</taxon>
        <taxon>Bacilli</taxon>
        <taxon>Bacillales</taxon>
        <taxon>Paenibacillaceae</taxon>
        <taxon>Xylanibacillus</taxon>
    </lineage>
</organism>
<dbReference type="RefSeq" id="WP_213410022.1">
    <property type="nucleotide sequence ID" value="NZ_BOVK01000003.1"/>
</dbReference>
<evidence type="ECO:0000313" key="4">
    <source>
        <dbReference type="EMBL" id="GIQ67432.1"/>
    </source>
</evidence>
<dbReference type="Gene3D" id="1.10.287.110">
    <property type="entry name" value="DnaJ domain"/>
    <property type="match status" value="1"/>
</dbReference>
<dbReference type="GO" id="GO:0006260">
    <property type="term" value="P:DNA replication"/>
    <property type="evidence" value="ECO:0007669"/>
    <property type="project" value="UniProtKB-KW"/>
</dbReference>
<accession>A0A8J4M132</accession>
<evidence type="ECO:0000313" key="5">
    <source>
        <dbReference type="Proteomes" id="UP000677918"/>
    </source>
</evidence>
<dbReference type="SUPFAM" id="SSF46565">
    <property type="entry name" value="Chaperone J-domain"/>
    <property type="match status" value="1"/>
</dbReference>
<gene>
    <name evidence="4" type="ORF">XYCOK13_02560</name>
</gene>
<keyword evidence="5" id="KW-1185">Reference proteome</keyword>
<protein>
    <recommendedName>
        <fullName evidence="3">J domain-containing protein</fullName>
    </recommendedName>
</protein>
<name>A0A8J4M132_9BACL</name>
<keyword evidence="2" id="KW-0346">Stress response</keyword>
<dbReference type="EMBL" id="BOVK01000003">
    <property type="protein sequence ID" value="GIQ67432.1"/>
    <property type="molecule type" value="Genomic_DNA"/>
</dbReference>
<keyword evidence="1" id="KW-0235">DNA replication</keyword>
<dbReference type="InterPro" id="IPR001623">
    <property type="entry name" value="DnaJ_domain"/>
</dbReference>
<feature type="domain" description="J" evidence="3">
    <location>
        <begin position="110"/>
        <end position="171"/>
    </location>
</feature>
<evidence type="ECO:0000256" key="2">
    <source>
        <dbReference type="ARBA" id="ARBA00023016"/>
    </source>
</evidence>
<sequence>MAGKKYADVEHYEGKLAKVMERFGAQEWNFDWSRRGGWVEFRIDGQLYRFDHSVDKANANGQKIQYGSDAFAQLVLALEDLARLAERGIYKLQTWIEGMRYLPPPIELPECFRDMGFSSLPADVAAINDRYRALAKRNHPDVVKDDGTAFKNLQRAAEEARRYLEESDLRK</sequence>
<dbReference type="PROSITE" id="PS50076">
    <property type="entry name" value="DNAJ_2"/>
    <property type="match status" value="1"/>
</dbReference>
<evidence type="ECO:0000256" key="1">
    <source>
        <dbReference type="ARBA" id="ARBA00022705"/>
    </source>
</evidence>
<comment type="caution">
    <text evidence="4">The sequence shown here is derived from an EMBL/GenBank/DDBJ whole genome shotgun (WGS) entry which is preliminary data.</text>
</comment>
<evidence type="ECO:0000259" key="3">
    <source>
        <dbReference type="PROSITE" id="PS50076"/>
    </source>
</evidence>
<dbReference type="Proteomes" id="UP000677918">
    <property type="component" value="Unassembled WGS sequence"/>
</dbReference>
<dbReference type="InterPro" id="IPR036869">
    <property type="entry name" value="J_dom_sf"/>
</dbReference>